<dbReference type="InterPro" id="IPR002933">
    <property type="entry name" value="Peptidase_M20"/>
</dbReference>
<keyword evidence="4" id="KW-0055">Arginine biosynthesis</keyword>
<dbReference type="Gene3D" id="3.40.630.10">
    <property type="entry name" value="Zn peptidases"/>
    <property type="match status" value="1"/>
</dbReference>
<reference evidence="11 12" key="1">
    <citation type="submission" date="2017-04" db="EMBL/GenBank/DDBJ databases">
        <authorList>
            <person name="Afonso C.L."/>
            <person name="Miller P.J."/>
            <person name="Scott M.A."/>
            <person name="Spackman E."/>
            <person name="Goraichik I."/>
            <person name="Dimitrov K.M."/>
            <person name="Suarez D.L."/>
            <person name="Swayne D.E."/>
        </authorList>
    </citation>
    <scope>NUCLEOTIDE SEQUENCE [LARGE SCALE GENOMIC DNA]</scope>
    <source>
        <strain evidence="11 12">A2P</strain>
    </source>
</reference>
<sequence>MTATIDILDRLVAFNTVSRDSNLDLIRWVQERLEAADATTWLVPSEDGRKANLFATLGPADRPGVLLSGHSDVVPVEGQAWTSDPFRLTRRDGKLYGRGTADMKGFIAAALALFDRAAAQHATGRTLSQPLHLALSYDEEVGCLGVRRLIEMMAALPVRPRFCIVGEPTGMQVVTAHKGKTALRAECHGVECHSSLAPQGLNAIHMASDLLTGLRRIQNRLSDEGAHDNAYDVPWTTIHAGVIQGGEALNIVPHRCRLDFEIRHLPQDPVEPLLDGIRAEADAIVRRLRPDFPTAGLTIAELSSYPALDTDGTAEVVAFVKSLTGGNSTGKISFGTEGGLFQQRLSMPTVVCGPGSIGEAHKPDEFIAEDQLAACDRMLDALLAQLA</sequence>
<comment type="cofactor">
    <cofactor evidence="1">
        <name>Zn(2+)</name>
        <dbReference type="ChEBI" id="CHEBI:29105"/>
    </cofactor>
</comment>
<proteinExistence type="inferred from homology"/>
<comment type="similarity">
    <text evidence="2">Belongs to the peptidase M20A family. ArgE subfamily.</text>
</comment>
<accession>A0A1X7HJ72</accession>
<dbReference type="NCBIfam" id="TIGR01892">
    <property type="entry name" value="AcOrn-deacetyl"/>
    <property type="match status" value="1"/>
</dbReference>
<evidence type="ECO:0000313" key="12">
    <source>
        <dbReference type="Proteomes" id="UP000192936"/>
    </source>
</evidence>
<dbReference type="NCBIfam" id="NF005710">
    <property type="entry name" value="PRK07522.1"/>
    <property type="match status" value="1"/>
</dbReference>
<dbReference type="InterPro" id="IPR036264">
    <property type="entry name" value="Bact_exopeptidase_dim_dom"/>
</dbReference>
<evidence type="ECO:0000256" key="2">
    <source>
        <dbReference type="ARBA" id="ARBA00005691"/>
    </source>
</evidence>
<dbReference type="EMBL" id="FXAK01000008">
    <property type="protein sequence ID" value="SMF87063.1"/>
    <property type="molecule type" value="Genomic_DNA"/>
</dbReference>
<keyword evidence="3" id="KW-0963">Cytoplasm</keyword>
<dbReference type="GO" id="GO:0008777">
    <property type="term" value="F:acetylornithine deacetylase activity"/>
    <property type="evidence" value="ECO:0007669"/>
    <property type="project" value="TreeGrafter"/>
</dbReference>
<dbReference type="GO" id="GO:0006526">
    <property type="term" value="P:L-arginine biosynthetic process"/>
    <property type="evidence" value="ECO:0007669"/>
    <property type="project" value="UniProtKB-KW"/>
</dbReference>
<keyword evidence="5" id="KW-0028">Amino-acid biosynthesis</keyword>
<dbReference type="Pfam" id="PF07687">
    <property type="entry name" value="M20_dimer"/>
    <property type="match status" value="1"/>
</dbReference>
<evidence type="ECO:0000259" key="10">
    <source>
        <dbReference type="Pfam" id="PF07687"/>
    </source>
</evidence>
<evidence type="ECO:0000256" key="7">
    <source>
        <dbReference type="ARBA" id="ARBA00022801"/>
    </source>
</evidence>
<dbReference type="Gene3D" id="3.30.70.360">
    <property type="match status" value="1"/>
</dbReference>
<organism evidence="11 12">
    <name type="scientific">Azospirillum oryzae</name>
    <dbReference type="NCBI Taxonomy" id="286727"/>
    <lineage>
        <taxon>Bacteria</taxon>
        <taxon>Pseudomonadati</taxon>
        <taxon>Pseudomonadota</taxon>
        <taxon>Alphaproteobacteria</taxon>
        <taxon>Rhodospirillales</taxon>
        <taxon>Azospirillaceae</taxon>
        <taxon>Azospirillum</taxon>
    </lineage>
</organism>
<gene>
    <name evidence="11" type="ORF">SAMN02982917_6153</name>
</gene>
<dbReference type="OrthoDB" id="9809784at2"/>
<dbReference type="InterPro" id="IPR050072">
    <property type="entry name" value="Peptidase_M20A"/>
</dbReference>
<dbReference type="GO" id="GO:0046872">
    <property type="term" value="F:metal ion binding"/>
    <property type="evidence" value="ECO:0007669"/>
    <property type="project" value="UniProtKB-KW"/>
</dbReference>
<evidence type="ECO:0000256" key="9">
    <source>
        <dbReference type="ARBA" id="ARBA00023285"/>
    </source>
</evidence>
<dbReference type="AlphaFoldDB" id="A0A1X7HJ72"/>
<evidence type="ECO:0000256" key="6">
    <source>
        <dbReference type="ARBA" id="ARBA00022723"/>
    </source>
</evidence>
<dbReference type="RefSeq" id="WP_085091012.1">
    <property type="nucleotide sequence ID" value="NZ_FXAK01000008.1"/>
</dbReference>
<evidence type="ECO:0000256" key="3">
    <source>
        <dbReference type="ARBA" id="ARBA00022490"/>
    </source>
</evidence>
<dbReference type="CDD" id="cd03894">
    <property type="entry name" value="M20_ArgE"/>
    <property type="match status" value="1"/>
</dbReference>
<protein>
    <submittedName>
        <fullName evidence="11">Acetylornithine deacetylase</fullName>
    </submittedName>
</protein>
<keyword evidence="9" id="KW-0170">Cobalt</keyword>
<evidence type="ECO:0000256" key="1">
    <source>
        <dbReference type="ARBA" id="ARBA00001947"/>
    </source>
</evidence>
<keyword evidence="6" id="KW-0479">Metal-binding</keyword>
<dbReference type="SUPFAM" id="SSF55031">
    <property type="entry name" value="Bacterial exopeptidase dimerisation domain"/>
    <property type="match status" value="1"/>
</dbReference>
<evidence type="ECO:0000256" key="4">
    <source>
        <dbReference type="ARBA" id="ARBA00022571"/>
    </source>
</evidence>
<evidence type="ECO:0000313" key="11">
    <source>
        <dbReference type="EMBL" id="SMF87063.1"/>
    </source>
</evidence>
<keyword evidence="8" id="KW-0862">Zinc</keyword>
<dbReference type="SUPFAM" id="SSF53187">
    <property type="entry name" value="Zn-dependent exopeptidases"/>
    <property type="match status" value="1"/>
</dbReference>
<dbReference type="PROSITE" id="PS00758">
    <property type="entry name" value="ARGE_DAPE_CPG2_1"/>
    <property type="match status" value="1"/>
</dbReference>
<dbReference type="Pfam" id="PF01546">
    <property type="entry name" value="Peptidase_M20"/>
    <property type="match status" value="1"/>
</dbReference>
<dbReference type="PANTHER" id="PTHR43808">
    <property type="entry name" value="ACETYLORNITHINE DEACETYLASE"/>
    <property type="match status" value="1"/>
</dbReference>
<feature type="domain" description="Peptidase M20 dimerisation" evidence="10">
    <location>
        <begin position="175"/>
        <end position="283"/>
    </location>
</feature>
<dbReference type="InterPro" id="IPR001261">
    <property type="entry name" value="ArgE/DapE_CS"/>
</dbReference>
<dbReference type="PANTHER" id="PTHR43808:SF31">
    <property type="entry name" value="N-ACETYL-L-CITRULLINE DEACETYLASE"/>
    <property type="match status" value="1"/>
</dbReference>
<evidence type="ECO:0000256" key="5">
    <source>
        <dbReference type="ARBA" id="ARBA00022605"/>
    </source>
</evidence>
<evidence type="ECO:0000256" key="8">
    <source>
        <dbReference type="ARBA" id="ARBA00022833"/>
    </source>
</evidence>
<dbReference type="InterPro" id="IPR010169">
    <property type="entry name" value="AcOrn-deacetyl"/>
</dbReference>
<dbReference type="Proteomes" id="UP000192936">
    <property type="component" value="Unassembled WGS sequence"/>
</dbReference>
<dbReference type="InterPro" id="IPR011650">
    <property type="entry name" value="Peptidase_M20_dimer"/>
</dbReference>
<name>A0A1X7HJ72_9PROT</name>
<keyword evidence="7" id="KW-0378">Hydrolase</keyword>
<dbReference type="STRING" id="286727.SAMN02982917_6153"/>